<evidence type="ECO:0000256" key="1">
    <source>
        <dbReference type="SAM" id="MobiDB-lite"/>
    </source>
</evidence>
<organism evidence="2 3">
    <name type="scientific">Oryza meyeriana var. granulata</name>
    <dbReference type="NCBI Taxonomy" id="110450"/>
    <lineage>
        <taxon>Eukaryota</taxon>
        <taxon>Viridiplantae</taxon>
        <taxon>Streptophyta</taxon>
        <taxon>Embryophyta</taxon>
        <taxon>Tracheophyta</taxon>
        <taxon>Spermatophyta</taxon>
        <taxon>Magnoliopsida</taxon>
        <taxon>Liliopsida</taxon>
        <taxon>Poales</taxon>
        <taxon>Poaceae</taxon>
        <taxon>BOP clade</taxon>
        <taxon>Oryzoideae</taxon>
        <taxon>Oryzeae</taxon>
        <taxon>Oryzinae</taxon>
        <taxon>Oryza</taxon>
        <taxon>Oryza meyeriana</taxon>
    </lineage>
</organism>
<dbReference type="AlphaFoldDB" id="A0A6G1EED7"/>
<evidence type="ECO:0000313" key="3">
    <source>
        <dbReference type="Proteomes" id="UP000479710"/>
    </source>
</evidence>
<protein>
    <submittedName>
        <fullName evidence="2">Uncharacterized protein</fullName>
    </submittedName>
</protein>
<keyword evidence="3" id="KW-1185">Reference proteome</keyword>
<feature type="region of interest" description="Disordered" evidence="1">
    <location>
        <begin position="129"/>
        <end position="152"/>
    </location>
</feature>
<dbReference type="Proteomes" id="UP000479710">
    <property type="component" value="Unassembled WGS sequence"/>
</dbReference>
<dbReference type="EMBL" id="SPHZ02000004">
    <property type="protein sequence ID" value="KAF0922303.1"/>
    <property type="molecule type" value="Genomic_DNA"/>
</dbReference>
<accession>A0A6G1EED7</accession>
<reference evidence="2 3" key="1">
    <citation type="submission" date="2019-11" db="EMBL/GenBank/DDBJ databases">
        <title>Whole genome sequence of Oryza granulata.</title>
        <authorList>
            <person name="Li W."/>
        </authorList>
    </citation>
    <scope>NUCLEOTIDE SEQUENCE [LARGE SCALE GENOMIC DNA]</scope>
    <source>
        <strain evidence="3">cv. Menghai</strain>
        <tissue evidence="2">Leaf</tissue>
    </source>
</reference>
<dbReference type="OrthoDB" id="688509at2759"/>
<proteinExistence type="predicted"/>
<comment type="caution">
    <text evidence="2">The sequence shown here is derived from an EMBL/GenBank/DDBJ whole genome shotgun (WGS) entry which is preliminary data.</text>
</comment>
<evidence type="ECO:0000313" key="2">
    <source>
        <dbReference type="EMBL" id="KAF0922303.1"/>
    </source>
</evidence>
<gene>
    <name evidence="2" type="ORF">E2562_031797</name>
</gene>
<name>A0A6G1EED7_9ORYZ</name>
<feature type="compositionally biased region" description="Polar residues" evidence="1">
    <location>
        <begin position="141"/>
        <end position="152"/>
    </location>
</feature>
<sequence length="152" mass="16855">MTVGDFFYRRFVEVTKFRNKNDNTTTLHHYKADVFSVAIDQQLIELEDRFDSQATNLLALCVSLDPRLDSFDMEKILASPLRGAAAAAWGRGELPMVNGRIGRACKFGNPRWSECAGVGAIWRGGIKAGESKKASRPAVSLRSQSFSREAGR</sequence>